<evidence type="ECO:0000256" key="1">
    <source>
        <dbReference type="ARBA" id="ARBA00038240"/>
    </source>
</evidence>
<dbReference type="Gene3D" id="3.30.200.20">
    <property type="entry name" value="Phosphorylase Kinase, domain 1"/>
    <property type="match status" value="1"/>
</dbReference>
<dbReference type="PANTHER" id="PTHR21064:SF6">
    <property type="entry name" value="AMINOGLYCOSIDE PHOSPHOTRANSFERASE DOMAIN-CONTAINING PROTEIN"/>
    <property type="match status" value="1"/>
</dbReference>
<organism evidence="3 4">
    <name type="scientific">Candidatus Iainarchaeum sp</name>
    <dbReference type="NCBI Taxonomy" id="3101447"/>
    <lineage>
        <taxon>Archaea</taxon>
        <taxon>Candidatus Iainarchaeota</taxon>
        <taxon>Candidatus Iainarchaeia</taxon>
        <taxon>Candidatus Iainarchaeales</taxon>
        <taxon>Candidatus Iainarchaeaceae</taxon>
        <taxon>Candidatus Iainarchaeum</taxon>
    </lineage>
</organism>
<evidence type="ECO:0000313" key="4">
    <source>
        <dbReference type="Proteomes" id="UP000675968"/>
    </source>
</evidence>
<dbReference type="InterPro" id="IPR002575">
    <property type="entry name" value="Aminoglycoside_PTrfase"/>
</dbReference>
<dbReference type="AlphaFoldDB" id="A0A8T4L8F4"/>
<dbReference type="EMBL" id="JAGVWC010000010">
    <property type="protein sequence ID" value="MBS3061809.1"/>
    <property type="molecule type" value="Genomic_DNA"/>
</dbReference>
<protein>
    <submittedName>
        <fullName evidence="3">Phosphotransferase</fullName>
    </submittedName>
</protein>
<dbReference type="InterPro" id="IPR050249">
    <property type="entry name" value="Pseudomonas-type_ThrB"/>
</dbReference>
<dbReference type="GO" id="GO:0019202">
    <property type="term" value="F:amino acid kinase activity"/>
    <property type="evidence" value="ECO:0007669"/>
    <property type="project" value="TreeGrafter"/>
</dbReference>
<comment type="similarity">
    <text evidence="1">Belongs to the pseudomonas-type ThrB family.</text>
</comment>
<comment type="caution">
    <text evidence="3">The sequence shown here is derived from an EMBL/GenBank/DDBJ whole genome shotgun (WGS) entry which is preliminary data.</text>
</comment>
<dbReference type="Proteomes" id="UP000675968">
    <property type="component" value="Unassembled WGS sequence"/>
</dbReference>
<accession>A0A8T4L8F4</accession>
<name>A0A8T4L8F4_9ARCH</name>
<feature type="domain" description="Aminoglycoside phosphotransferase" evidence="2">
    <location>
        <begin position="18"/>
        <end position="217"/>
    </location>
</feature>
<proteinExistence type="inferred from homology"/>
<dbReference type="InterPro" id="IPR011009">
    <property type="entry name" value="Kinase-like_dom_sf"/>
</dbReference>
<dbReference type="PANTHER" id="PTHR21064">
    <property type="entry name" value="AMINOGLYCOSIDE PHOSPHOTRANSFERASE DOMAIN-CONTAINING PROTEIN-RELATED"/>
    <property type="match status" value="1"/>
</dbReference>
<sequence length="285" mass="32624">MENIVSTSYGFSQPPVFQQNKKGFKNQSFFVSSGSKRYVFVPIANPYFLKALKILRQRGFKTPELIQTTDKKEYVEVGGKKWCLLSYLPGKPVQRNKISRAQVFQIARTVALFHKTFEEKVRPSQAFFAPRFPENCPEEIQKEVGALVANFKRQATGMKSTLIHGDLVLENILFSKGNLSGLIDFEHLRYGPAIYDLAAVLTEIPPSLHADFIEQYTRLNPLSSTDIGLIKPMTRYYTLLYALFGMEALPKVTRGQKKRLLEKLKSKGLEKRGLLRNAQKRRRSR</sequence>
<gene>
    <name evidence="3" type="ORF">J4215_04475</name>
</gene>
<dbReference type="SUPFAM" id="SSF56112">
    <property type="entry name" value="Protein kinase-like (PK-like)"/>
    <property type="match status" value="1"/>
</dbReference>
<reference evidence="3" key="1">
    <citation type="submission" date="2021-03" db="EMBL/GenBank/DDBJ databases">
        <authorList>
            <person name="Jaffe A."/>
        </authorList>
    </citation>
    <scope>NUCLEOTIDE SEQUENCE</scope>
    <source>
        <strain evidence="3">RIFCSPLOWO2_01_FULL_AR10_48_17</strain>
    </source>
</reference>
<dbReference type="Gene3D" id="3.90.1200.10">
    <property type="match status" value="1"/>
</dbReference>
<dbReference type="Pfam" id="PF01636">
    <property type="entry name" value="APH"/>
    <property type="match status" value="1"/>
</dbReference>
<evidence type="ECO:0000313" key="3">
    <source>
        <dbReference type="EMBL" id="MBS3061809.1"/>
    </source>
</evidence>
<evidence type="ECO:0000259" key="2">
    <source>
        <dbReference type="Pfam" id="PF01636"/>
    </source>
</evidence>
<reference evidence="3" key="2">
    <citation type="submission" date="2021-05" db="EMBL/GenBank/DDBJ databases">
        <title>Protein family content uncovers lineage relationships and bacterial pathway maintenance mechanisms in DPANN archaea.</title>
        <authorList>
            <person name="Castelle C.J."/>
            <person name="Meheust R."/>
            <person name="Jaffe A.L."/>
            <person name="Seitz K."/>
            <person name="Gong X."/>
            <person name="Baker B.J."/>
            <person name="Banfield J.F."/>
        </authorList>
    </citation>
    <scope>NUCLEOTIDE SEQUENCE</scope>
    <source>
        <strain evidence="3">RIFCSPLOWO2_01_FULL_AR10_48_17</strain>
    </source>
</reference>